<evidence type="ECO:0000313" key="6">
    <source>
        <dbReference type="EMBL" id="SOC48187.1"/>
    </source>
</evidence>
<keyword evidence="3" id="KW-0029">Amino-acid transport</keyword>
<feature type="domain" description="Leucine-binding protein" evidence="5">
    <location>
        <begin position="29"/>
        <end position="371"/>
    </location>
</feature>
<evidence type="ECO:0000256" key="4">
    <source>
        <dbReference type="SAM" id="SignalP"/>
    </source>
</evidence>
<evidence type="ECO:0000259" key="5">
    <source>
        <dbReference type="Pfam" id="PF13458"/>
    </source>
</evidence>
<dbReference type="OrthoDB" id="9791590at2"/>
<dbReference type="SUPFAM" id="SSF53822">
    <property type="entry name" value="Periplasmic binding protein-like I"/>
    <property type="match status" value="1"/>
</dbReference>
<sequence length="380" mass="40733">MSYGLRKLAVAATILGAFATGPAASEEVYKIGISAGLTGYAATVDRAWRDGVETAVEAVNAKGGVLGRKLEVVVEDNRSQPQDAVTVYRKMLSSDGANIFISGCVSAGNAAAASITARSEVPMILCSILPKQPREIEWAFTTLPPAGFEVEKRLEYLRDKTDIRKIGVLHDPTPYALLQKGVAEQIAAKYGMELVGIEAYKQDDADLSVQLNKMQAAGAGAIIKIGLGGTTLTAAKNLKQLGSNMLLLTSLEDIAVFKPVAEVLGDRFFFVASPSQVFDAYPDGPLKQAIASFLDPWREKFGDRDPNWASRGWDGVMLTVAAIEKGESFEGTAVRENLEKITGFQGTTGIYDFTPQQHQGISANPFVIGQIIDGKVRIAE</sequence>
<accession>A0A285V2M2</accession>
<dbReference type="InterPro" id="IPR028081">
    <property type="entry name" value="Leu-bd"/>
</dbReference>
<evidence type="ECO:0000256" key="1">
    <source>
        <dbReference type="ARBA" id="ARBA00010062"/>
    </source>
</evidence>
<protein>
    <submittedName>
        <fullName evidence="6">Amino acid/amide ABC transporter substrate-binding protein (HAAT family)</fullName>
    </submittedName>
</protein>
<keyword evidence="3" id="KW-0813">Transport</keyword>
<dbReference type="PANTHER" id="PTHR30483">
    <property type="entry name" value="LEUCINE-SPECIFIC-BINDING PROTEIN"/>
    <property type="match status" value="1"/>
</dbReference>
<gene>
    <name evidence="6" type="ORF">SAMN05892877_1423</name>
</gene>
<feature type="signal peptide" evidence="4">
    <location>
        <begin position="1"/>
        <end position="19"/>
    </location>
</feature>
<proteinExistence type="inferred from homology"/>
<dbReference type="InterPro" id="IPR028082">
    <property type="entry name" value="Peripla_BP_I"/>
</dbReference>
<name>A0A285V2M2_9HYPH</name>
<dbReference type="AlphaFoldDB" id="A0A285V2M2"/>
<keyword evidence="7" id="KW-1185">Reference proteome</keyword>
<evidence type="ECO:0000256" key="3">
    <source>
        <dbReference type="ARBA" id="ARBA00022970"/>
    </source>
</evidence>
<feature type="chain" id="PRO_5012244888" evidence="4">
    <location>
        <begin position="20"/>
        <end position="380"/>
    </location>
</feature>
<dbReference type="GO" id="GO:0006865">
    <property type="term" value="P:amino acid transport"/>
    <property type="evidence" value="ECO:0007669"/>
    <property type="project" value="UniProtKB-KW"/>
</dbReference>
<dbReference type="EMBL" id="OBQD01000042">
    <property type="protein sequence ID" value="SOC48187.1"/>
    <property type="molecule type" value="Genomic_DNA"/>
</dbReference>
<dbReference type="Gene3D" id="3.40.50.2300">
    <property type="match status" value="2"/>
</dbReference>
<evidence type="ECO:0000256" key="2">
    <source>
        <dbReference type="ARBA" id="ARBA00022729"/>
    </source>
</evidence>
<dbReference type="Pfam" id="PF13458">
    <property type="entry name" value="Peripla_BP_6"/>
    <property type="match status" value="1"/>
</dbReference>
<dbReference type="InterPro" id="IPR051010">
    <property type="entry name" value="BCAA_transport"/>
</dbReference>
<reference evidence="6 7" key="1">
    <citation type="submission" date="2017-08" db="EMBL/GenBank/DDBJ databases">
        <authorList>
            <person name="de Groot N.N."/>
        </authorList>
    </citation>
    <scope>NUCLEOTIDE SEQUENCE [LARGE SCALE GENOMIC DNA]</scope>
    <source>
        <strain evidence="6 7">JC85</strain>
    </source>
</reference>
<dbReference type="PANTHER" id="PTHR30483:SF6">
    <property type="entry name" value="PERIPLASMIC BINDING PROTEIN OF ABC TRANSPORTER FOR NATURAL AMINO ACIDS"/>
    <property type="match status" value="1"/>
</dbReference>
<evidence type="ECO:0000313" key="7">
    <source>
        <dbReference type="Proteomes" id="UP000219167"/>
    </source>
</evidence>
<comment type="similarity">
    <text evidence="1">Belongs to the leucine-binding protein family.</text>
</comment>
<organism evidence="6 7">
    <name type="scientific">Rhizobium subbaraonis</name>
    <dbReference type="NCBI Taxonomy" id="908946"/>
    <lineage>
        <taxon>Bacteria</taxon>
        <taxon>Pseudomonadati</taxon>
        <taxon>Pseudomonadota</taxon>
        <taxon>Alphaproteobacteria</taxon>
        <taxon>Hyphomicrobiales</taxon>
        <taxon>Rhizobiaceae</taxon>
        <taxon>Rhizobium/Agrobacterium group</taxon>
        <taxon>Rhizobium</taxon>
    </lineage>
</organism>
<dbReference type="RefSeq" id="WP_097143330.1">
    <property type="nucleotide sequence ID" value="NZ_OBQD01000042.1"/>
</dbReference>
<dbReference type="Proteomes" id="UP000219167">
    <property type="component" value="Unassembled WGS sequence"/>
</dbReference>
<keyword evidence="2 4" id="KW-0732">Signal</keyword>